<dbReference type="InterPro" id="IPR021074">
    <property type="entry name" value="Formate_DH_dsu"/>
</dbReference>
<sequence length="71" mass="7690">MTRSPLSSATRWAHDAAVAGIANHLNKFWEPRMRRQFLEIVESGGAGLNPLAVAAAAKVRKPRNTACSFGK</sequence>
<dbReference type="AlphaFoldDB" id="A0A6G4W7L3"/>
<dbReference type="Pfam" id="PF11390">
    <property type="entry name" value="FdsD"/>
    <property type="match status" value="1"/>
</dbReference>
<evidence type="ECO:0000313" key="2">
    <source>
        <dbReference type="Proteomes" id="UP001642900"/>
    </source>
</evidence>
<proteinExistence type="predicted"/>
<dbReference type="Proteomes" id="UP001642900">
    <property type="component" value="Unassembled WGS sequence"/>
</dbReference>
<gene>
    <name evidence="1" type="ORF">G6N73_05005</name>
</gene>
<dbReference type="RefSeq" id="WP_165024345.1">
    <property type="nucleotide sequence ID" value="NZ_JAAKZF010000003.1"/>
</dbReference>
<evidence type="ECO:0000313" key="1">
    <source>
        <dbReference type="EMBL" id="NGO50544.1"/>
    </source>
</evidence>
<reference evidence="1 2" key="1">
    <citation type="submission" date="2020-02" db="EMBL/GenBank/DDBJ databases">
        <title>Genome sequence of strain CCNWXJ40-4.</title>
        <authorList>
            <person name="Gao J."/>
            <person name="Sun J."/>
        </authorList>
    </citation>
    <scope>NUCLEOTIDE SEQUENCE [LARGE SCALE GENOMIC DNA]</scope>
    <source>
        <strain evidence="1 2">CCNWXJ 40-4</strain>
    </source>
</reference>
<accession>A0A6G4W7L3</accession>
<name>A0A6G4W7L3_9HYPH</name>
<dbReference type="EMBL" id="JAAKZF010000003">
    <property type="protein sequence ID" value="NGO50544.1"/>
    <property type="molecule type" value="Genomic_DNA"/>
</dbReference>
<keyword evidence="2" id="KW-1185">Reference proteome</keyword>
<protein>
    <submittedName>
        <fullName evidence="1">Formate dehydrogenase subunit delta</fullName>
    </submittedName>
</protein>
<organism evidence="1 2">
    <name type="scientific">Allomesorhizobium camelthorni</name>
    <dbReference type="NCBI Taxonomy" id="475069"/>
    <lineage>
        <taxon>Bacteria</taxon>
        <taxon>Pseudomonadati</taxon>
        <taxon>Pseudomonadota</taxon>
        <taxon>Alphaproteobacteria</taxon>
        <taxon>Hyphomicrobiales</taxon>
        <taxon>Phyllobacteriaceae</taxon>
        <taxon>Allomesorhizobium</taxon>
    </lineage>
</organism>
<comment type="caution">
    <text evidence="1">The sequence shown here is derived from an EMBL/GenBank/DDBJ whole genome shotgun (WGS) entry which is preliminary data.</text>
</comment>